<dbReference type="SUPFAM" id="SSF51197">
    <property type="entry name" value="Clavaminate synthase-like"/>
    <property type="match status" value="1"/>
</dbReference>
<feature type="transmembrane region" description="Helical" evidence="4">
    <location>
        <begin position="298"/>
        <end position="321"/>
    </location>
</feature>
<dbReference type="InterPro" id="IPR005123">
    <property type="entry name" value="Oxoglu/Fe-dep_dioxygenase_dom"/>
</dbReference>
<dbReference type="SUPFAM" id="SSF103473">
    <property type="entry name" value="MFS general substrate transporter"/>
    <property type="match status" value="1"/>
</dbReference>
<dbReference type="Pfam" id="PF07690">
    <property type="entry name" value="MFS_1"/>
    <property type="match status" value="1"/>
</dbReference>
<protein>
    <submittedName>
        <fullName evidence="7">Aspergillic acid biosynthesis cluster E</fullName>
    </submittedName>
</protein>
<feature type="compositionally biased region" description="Low complexity" evidence="3">
    <location>
        <begin position="535"/>
        <end position="564"/>
    </location>
</feature>
<comment type="caution">
    <text evidence="7">The sequence shown here is derived from an EMBL/GenBank/DDBJ whole genome shotgun (WGS) entry which is preliminary data.</text>
</comment>
<dbReference type="GO" id="GO:0000981">
    <property type="term" value="F:DNA-binding transcription factor activity, RNA polymerase II-specific"/>
    <property type="evidence" value="ECO:0007669"/>
    <property type="project" value="InterPro"/>
</dbReference>
<dbReference type="InterPro" id="IPR027443">
    <property type="entry name" value="IPNS-like_sf"/>
</dbReference>
<feature type="compositionally biased region" description="Basic and acidic residues" evidence="3">
    <location>
        <begin position="14"/>
        <end position="42"/>
    </location>
</feature>
<dbReference type="InterPro" id="IPR036259">
    <property type="entry name" value="MFS_trans_sf"/>
</dbReference>
<feature type="domain" description="Fe2OG dioxygenase" evidence="6">
    <location>
        <begin position="1086"/>
        <end position="1191"/>
    </location>
</feature>
<feature type="transmembrane region" description="Helical" evidence="4">
    <location>
        <begin position="362"/>
        <end position="381"/>
    </location>
</feature>
<dbReference type="InterPro" id="IPR020846">
    <property type="entry name" value="MFS_dom"/>
</dbReference>
<feature type="domain" description="Major facilitator superfamily (MFS) profile" evidence="5">
    <location>
        <begin position="95"/>
        <end position="475"/>
    </location>
</feature>
<dbReference type="CDD" id="cd00067">
    <property type="entry name" value="GAL4"/>
    <property type="match status" value="1"/>
</dbReference>
<evidence type="ECO:0000259" key="6">
    <source>
        <dbReference type="PROSITE" id="PS51471"/>
    </source>
</evidence>
<dbReference type="GO" id="GO:0022857">
    <property type="term" value="F:transmembrane transporter activity"/>
    <property type="evidence" value="ECO:0007669"/>
    <property type="project" value="InterPro"/>
</dbReference>
<keyword evidence="4" id="KW-0812">Transmembrane</keyword>
<dbReference type="PROSITE" id="PS50850">
    <property type="entry name" value="MFS"/>
    <property type="match status" value="1"/>
</dbReference>
<feature type="transmembrane region" description="Helical" evidence="4">
    <location>
        <begin position="165"/>
        <end position="184"/>
    </location>
</feature>
<dbReference type="EMBL" id="VNKQ01000013">
    <property type="protein sequence ID" value="KAG0647283.1"/>
    <property type="molecule type" value="Genomic_DNA"/>
</dbReference>
<evidence type="ECO:0000259" key="5">
    <source>
        <dbReference type="PROSITE" id="PS50850"/>
    </source>
</evidence>
<reference evidence="7" key="1">
    <citation type="submission" date="2019-07" db="EMBL/GenBank/DDBJ databases">
        <title>Hyphodiscus hymeniophilus genome sequencing and assembly.</title>
        <authorList>
            <person name="Kramer G."/>
            <person name="Nodwell J."/>
        </authorList>
    </citation>
    <scope>NUCLEOTIDE SEQUENCE</scope>
    <source>
        <strain evidence="7">ATCC 34498</strain>
    </source>
</reference>
<dbReference type="GO" id="GO:0008270">
    <property type="term" value="F:zinc ion binding"/>
    <property type="evidence" value="ECO:0007669"/>
    <property type="project" value="InterPro"/>
</dbReference>
<keyword evidence="4" id="KW-1133">Transmembrane helix</keyword>
<feature type="region of interest" description="Disordered" evidence="3">
    <location>
        <begin position="531"/>
        <end position="564"/>
    </location>
</feature>
<feature type="transmembrane region" description="Helical" evidence="4">
    <location>
        <begin position="190"/>
        <end position="210"/>
    </location>
</feature>
<feature type="transmembrane region" description="Helical" evidence="4">
    <location>
        <begin position="387"/>
        <end position="406"/>
    </location>
</feature>
<feature type="transmembrane region" description="Helical" evidence="4">
    <location>
        <begin position="333"/>
        <end position="350"/>
    </location>
</feature>
<proteinExistence type="predicted"/>
<dbReference type="CDD" id="cd17352">
    <property type="entry name" value="MFS_MCT_SLC16"/>
    <property type="match status" value="1"/>
</dbReference>
<dbReference type="OrthoDB" id="5667at2759"/>
<dbReference type="PANTHER" id="PTHR38791">
    <property type="entry name" value="ZN(II)2CYS6 TRANSCRIPTION FACTOR (EUROFUNG)-RELATED-RELATED"/>
    <property type="match status" value="1"/>
</dbReference>
<feature type="transmembrane region" description="Helical" evidence="4">
    <location>
        <begin position="427"/>
        <end position="446"/>
    </location>
</feature>
<dbReference type="InterPro" id="IPR053175">
    <property type="entry name" value="DHMBA_Reg_Transcription_Factor"/>
</dbReference>
<comment type="subcellular location">
    <subcellularLocation>
        <location evidence="1">Membrane</location>
        <topology evidence="1">Multi-pass membrane protein</topology>
    </subcellularLocation>
</comment>
<keyword evidence="4" id="KW-0472">Membrane</keyword>
<evidence type="ECO:0000256" key="3">
    <source>
        <dbReference type="SAM" id="MobiDB-lite"/>
    </source>
</evidence>
<accession>A0A9P6VGC3</accession>
<feature type="transmembrane region" description="Helical" evidence="4">
    <location>
        <begin position="254"/>
        <end position="274"/>
    </location>
</feature>
<evidence type="ECO:0000256" key="1">
    <source>
        <dbReference type="ARBA" id="ARBA00004141"/>
    </source>
</evidence>
<dbReference type="InterPro" id="IPR001138">
    <property type="entry name" value="Zn2Cys6_DnaBD"/>
</dbReference>
<dbReference type="GO" id="GO:0016020">
    <property type="term" value="C:membrane"/>
    <property type="evidence" value="ECO:0007669"/>
    <property type="project" value="UniProtKB-SubCell"/>
</dbReference>
<evidence type="ECO:0000313" key="8">
    <source>
        <dbReference type="Proteomes" id="UP000785200"/>
    </source>
</evidence>
<dbReference type="InterPro" id="IPR044861">
    <property type="entry name" value="IPNS-like_FE2OG_OXY"/>
</dbReference>
<dbReference type="PROSITE" id="PS51471">
    <property type="entry name" value="FE2OG_OXY"/>
    <property type="match status" value="1"/>
</dbReference>
<evidence type="ECO:0000256" key="4">
    <source>
        <dbReference type="SAM" id="Phobius"/>
    </source>
</evidence>
<dbReference type="Pfam" id="PF00172">
    <property type="entry name" value="Zn_clus"/>
    <property type="match status" value="1"/>
</dbReference>
<evidence type="ECO:0000256" key="2">
    <source>
        <dbReference type="ARBA" id="ARBA00023242"/>
    </source>
</evidence>
<dbReference type="Gene3D" id="1.20.1250.20">
    <property type="entry name" value="MFS general substrate transporter like domains"/>
    <property type="match status" value="2"/>
</dbReference>
<feature type="transmembrane region" description="Helical" evidence="4">
    <location>
        <begin position="452"/>
        <end position="473"/>
    </location>
</feature>
<dbReference type="Gene3D" id="2.60.120.330">
    <property type="entry name" value="B-lactam Antibiotic, Isopenicillin N Synthase, Chain"/>
    <property type="match status" value="1"/>
</dbReference>
<feature type="transmembrane region" description="Helical" evidence="4">
    <location>
        <begin position="139"/>
        <end position="158"/>
    </location>
</feature>
<keyword evidence="2" id="KW-0539">Nucleus</keyword>
<organism evidence="7 8">
    <name type="scientific">Hyphodiscus hymeniophilus</name>
    <dbReference type="NCBI Taxonomy" id="353542"/>
    <lineage>
        <taxon>Eukaryota</taxon>
        <taxon>Fungi</taxon>
        <taxon>Dikarya</taxon>
        <taxon>Ascomycota</taxon>
        <taxon>Pezizomycotina</taxon>
        <taxon>Leotiomycetes</taxon>
        <taxon>Helotiales</taxon>
        <taxon>Hyphodiscaceae</taxon>
        <taxon>Hyphodiscus</taxon>
    </lineage>
</organism>
<gene>
    <name evidence="7" type="ORF">D0Z07_7260</name>
</gene>
<name>A0A9P6VGC3_9HELO</name>
<dbReference type="Pfam" id="PF03171">
    <property type="entry name" value="2OG-FeII_Oxy"/>
    <property type="match status" value="1"/>
</dbReference>
<dbReference type="InterPro" id="IPR011701">
    <property type="entry name" value="MFS"/>
</dbReference>
<feature type="transmembrane region" description="Helical" evidence="4">
    <location>
        <begin position="222"/>
        <end position="242"/>
    </location>
</feature>
<feature type="compositionally biased region" description="Polar residues" evidence="3">
    <location>
        <begin position="1"/>
        <end position="13"/>
    </location>
</feature>
<feature type="transmembrane region" description="Helical" evidence="4">
    <location>
        <begin position="95"/>
        <end position="119"/>
    </location>
</feature>
<keyword evidence="8" id="KW-1185">Reference proteome</keyword>
<dbReference type="Proteomes" id="UP000785200">
    <property type="component" value="Unassembled WGS sequence"/>
</dbReference>
<feature type="region of interest" description="Disordered" evidence="3">
    <location>
        <begin position="1"/>
        <end position="43"/>
    </location>
</feature>
<dbReference type="AlphaFoldDB" id="A0A9P6VGC3"/>
<sequence>MDRDTPSSNTSTVAEEKMAEVGEKTPYDDGDRRISSDIEPLERFGSQNKATEANIFPEREAEAEADLERGGVVPKPQPVQGGINPADFPDGGLEAWLVVLGGWCCLFCSFGWINCIGIFQEYYQTHLLSQYSSSTVAWIPSLEVFMMFFGGPVFGKVFDNYGPRYLLLFGTFFHIFGLMMTSLSTQYYQFLLAQGICSAVGASAAFYAAMSSIGTWFFKKRATAFGVMASGSSMGGVLMPIMVTKLIPQIGFPWTMRAVAFMLLGMLIIANFTVKSRLAPKPRKLEIMEFIRPLSQPVFTLLCLASFFFFFGTFLPFNFVILQAQQDGMSTNLSSYLLSILNAASIFGRILPGIAADKFGRFNTMIITTAFSAVIVLALWLPSKGNAPIIVFSVLYGFSSGAFVSMGPSLIAQISPIREIGVRSGTFFLCVAFAGLTGNPIGGALVQQDNGGFLYLQIFCGVAMAVGSGLFVASRWVQCGWKMKCDEGRPSCKRCTARNEVCEGYRDEATLLFRSENEKVARHIARRRTSTVKIARPTPSSSTSASRVSSSVAPTPPALSSSDYAPSVSVSIISSISSPSIGEAPIVEDPTDLSASLAISLNLSNPYPWATSVPTSKPSVEDQAVDRFFDKYVMYPCNNGSSPGFLEHLPSLFKEGKWQEGRFALRWAVRAASYASLSNEQNNPALGNKALECYGLALSALGESLSDPSSVPSDYDLMTIVVLDIFEAVHLGDQGSKGSHAEGMAAILRLRGKYQIYGTRGWSLFRLSHHRLQRQQLAFKQKPLPESEVWLGTLNDSLPEVKIEKENHQISKMCERARELLKKMDGSNLPLEETVEMMKEINALDQAATTWRHGPAWTYKTIHRSQLTQDGGLLGRWPEYIQLHRDVWIAYEWNYYRTARIIMHEHLLECLDRLHSMCNGDQKSLRPILCSFEETSISIIKALADEILSTVPQSLGEVDCDGNLLEIMPGTKSSRAVGGYFLLWPIKIIKSTRSATSQQRLAGHDVFERIRDCTGMKHALGDDTLRSSSTSKQSTLTGIRPMIHLVKTSGLGHSRVDLTPSDGIVPLNHITGNTNGNTSSTTISLQTHLPHFSRTAPHQRTSLLEHTDVGTLTIRFNITGGLQLLAAGADPKDESSWRYVQPVPGCAIVNLGDALVEWSAGILRSNVHRVIFAPGEQGRVPRYSLAYLVGPRYDARMKRLSGGDSVVPDLEEGEEEN</sequence>
<evidence type="ECO:0000313" key="7">
    <source>
        <dbReference type="EMBL" id="KAG0647283.1"/>
    </source>
</evidence>